<keyword evidence="2" id="KW-1185">Reference proteome</keyword>
<dbReference type="EMBL" id="GL734022">
    <property type="protein sequence ID" value="EFX61879.1"/>
    <property type="molecule type" value="Genomic_DNA"/>
</dbReference>
<dbReference type="AlphaFoldDB" id="E9I2A1"/>
<sequence length="91" mass="10269">MPRRTDLLAVTETWFTDAAGDHDARSICPRGCCALQKPRDLVQEKKRSGGGLALFYKNSTKAIVLNELPDFIILFPPRIDVYGFICTSDHW</sequence>
<dbReference type="PhylomeDB" id="E9I2A1"/>
<name>E9I2A1_DAPPU</name>
<reference evidence="1 2" key="1">
    <citation type="journal article" date="2011" name="Science">
        <title>The ecoresponsive genome of Daphnia pulex.</title>
        <authorList>
            <person name="Colbourne J.K."/>
            <person name="Pfrender M.E."/>
            <person name="Gilbert D."/>
            <person name="Thomas W.K."/>
            <person name="Tucker A."/>
            <person name="Oakley T.H."/>
            <person name="Tokishita S."/>
            <person name="Aerts A."/>
            <person name="Arnold G.J."/>
            <person name="Basu M.K."/>
            <person name="Bauer D.J."/>
            <person name="Caceres C.E."/>
            <person name="Carmel L."/>
            <person name="Casola C."/>
            <person name="Choi J.H."/>
            <person name="Detter J.C."/>
            <person name="Dong Q."/>
            <person name="Dusheyko S."/>
            <person name="Eads B.D."/>
            <person name="Frohlich T."/>
            <person name="Geiler-Samerotte K.A."/>
            <person name="Gerlach D."/>
            <person name="Hatcher P."/>
            <person name="Jogdeo S."/>
            <person name="Krijgsveld J."/>
            <person name="Kriventseva E.V."/>
            <person name="Kultz D."/>
            <person name="Laforsch C."/>
            <person name="Lindquist E."/>
            <person name="Lopez J."/>
            <person name="Manak J.R."/>
            <person name="Muller J."/>
            <person name="Pangilinan J."/>
            <person name="Patwardhan R.P."/>
            <person name="Pitluck S."/>
            <person name="Pritham E.J."/>
            <person name="Rechtsteiner A."/>
            <person name="Rho M."/>
            <person name="Rogozin I.B."/>
            <person name="Sakarya O."/>
            <person name="Salamov A."/>
            <person name="Schaack S."/>
            <person name="Shapiro H."/>
            <person name="Shiga Y."/>
            <person name="Skalitzky C."/>
            <person name="Smith Z."/>
            <person name="Souvorov A."/>
            <person name="Sung W."/>
            <person name="Tang Z."/>
            <person name="Tsuchiya D."/>
            <person name="Tu H."/>
            <person name="Vos H."/>
            <person name="Wang M."/>
            <person name="Wolf Y.I."/>
            <person name="Yamagata H."/>
            <person name="Yamada T."/>
            <person name="Ye Y."/>
            <person name="Shaw J.R."/>
            <person name="Andrews J."/>
            <person name="Crease T.J."/>
            <person name="Tang H."/>
            <person name="Lucas S.M."/>
            <person name="Robertson H.M."/>
            <person name="Bork P."/>
            <person name="Koonin E.V."/>
            <person name="Zdobnov E.M."/>
            <person name="Grigoriev I.V."/>
            <person name="Lynch M."/>
            <person name="Boore J.L."/>
        </authorList>
    </citation>
    <scope>NUCLEOTIDE SEQUENCE [LARGE SCALE GENOMIC DNA]</scope>
</reference>
<organism evidence="1 2">
    <name type="scientific">Daphnia pulex</name>
    <name type="common">Water flea</name>
    <dbReference type="NCBI Taxonomy" id="6669"/>
    <lineage>
        <taxon>Eukaryota</taxon>
        <taxon>Metazoa</taxon>
        <taxon>Ecdysozoa</taxon>
        <taxon>Arthropoda</taxon>
        <taxon>Crustacea</taxon>
        <taxon>Branchiopoda</taxon>
        <taxon>Diplostraca</taxon>
        <taxon>Cladocera</taxon>
        <taxon>Anomopoda</taxon>
        <taxon>Daphniidae</taxon>
        <taxon>Daphnia</taxon>
    </lineage>
</organism>
<evidence type="ECO:0000313" key="2">
    <source>
        <dbReference type="Proteomes" id="UP000000305"/>
    </source>
</evidence>
<dbReference type="KEGG" id="dpx:DAPPUDRAFT_271594"/>
<dbReference type="HOGENOM" id="CLU_2429278_0_0_1"/>
<accession>E9I2A1</accession>
<evidence type="ECO:0000313" key="1">
    <source>
        <dbReference type="EMBL" id="EFX61879.1"/>
    </source>
</evidence>
<gene>
    <name evidence="1" type="ORF">DAPPUDRAFT_271594</name>
</gene>
<protein>
    <submittedName>
        <fullName evidence="1">Uncharacterized protein</fullName>
    </submittedName>
</protein>
<dbReference type="InParanoid" id="E9I2A1"/>
<dbReference type="Proteomes" id="UP000000305">
    <property type="component" value="Unassembled WGS sequence"/>
</dbReference>
<proteinExistence type="predicted"/>